<protein>
    <submittedName>
        <fullName evidence="1">Uncharacterized protein</fullName>
    </submittedName>
</protein>
<evidence type="ECO:0000313" key="2">
    <source>
        <dbReference type="Proteomes" id="UP001497535"/>
    </source>
</evidence>
<accession>A0ACB0YMD5</accession>
<sequence length="210" mass="23227">MLLLQPRRRRLMSTATGPEMSGGAHSNKAFHFDEFYRDKAPVVSDDDDENNNNIVPVYNHNPSRRMRNSTKSTISNSDIPVQNFLWGASQLKDEINENKDQQPKQNEGKQKTEFSENSNPNLNIKHSSPPISPTKSPSLPPLSTQQINNENNGNCLTQLPAIQEEESCGGEGINSQSSLSIDSVSSTNSSSLVQIEELKKNSSGNEESKN</sequence>
<proteinExistence type="predicted"/>
<keyword evidence="2" id="KW-1185">Reference proteome</keyword>
<gene>
    <name evidence="1" type="ORF">MENTE1834_LOCUS14189</name>
</gene>
<evidence type="ECO:0000313" key="1">
    <source>
        <dbReference type="EMBL" id="CAK5053681.1"/>
    </source>
</evidence>
<name>A0ACB0YMD5_MELEN</name>
<organism evidence="1 2">
    <name type="scientific">Meloidogyne enterolobii</name>
    <name type="common">Root-knot nematode worm</name>
    <name type="synonym">Meloidogyne mayaguensis</name>
    <dbReference type="NCBI Taxonomy" id="390850"/>
    <lineage>
        <taxon>Eukaryota</taxon>
        <taxon>Metazoa</taxon>
        <taxon>Ecdysozoa</taxon>
        <taxon>Nematoda</taxon>
        <taxon>Chromadorea</taxon>
        <taxon>Rhabditida</taxon>
        <taxon>Tylenchina</taxon>
        <taxon>Tylenchomorpha</taxon>
        <taxon>Tylenchoidea</taxon>
        <taxon>Meloidogynidae</taxon>
        <taxon>Meloidogyninae</taxon>
        <taxon>Meloidogyne</taxon>
    </lineage>
</organism>
<reference evidence="1" key="1">
    <citation type="submission" date="2023-11" db="EMBL/GenBank/DDBJ databases">
        <authorList>
            <person name="Poullet M."/>
        </authorList>
    </citation>
    <scope>NUCLEOTIDE SEQUENCE</scope>
    <source>
        <strain evidence="1">E1834</strain>
    </source>
</reference>
<dbReference type="EMBL" id="CAVMJV010000015">
    <property type="protein sequence ID" value="CAK5053681.1"/>
    <property type="molecule type" value="Genomic_DNA"/>
</dbReference>
<dbReference type="Proteomes" id="UP001497535">
    <property type="component" value="Unassembled WGS sequence"/>
</dbReference>
<comment type="caution">
    <text evidence="1">The sequence shown here is derived from an EMBL/GenBank/DDBJ whole genome shotgun (WGS) entry which is preliminary data.</text>
</comment>